<evidence type="ECO:0000256" key="1">
    <source>
        <dbReference type="ARBA" id="ARBA00001968"/>
    </source>
</evidence>
<dbReference type="Proteomes" id="UP000286510">
    <property type="component" value="Unassembled WGS sequence"/>
</dbReference>
<name>A0A418CLJ5_APHAT</name>
<evidence type="ECO:0000313" key="5">
    <source>
        <dbReference type="EMBL" id="RHY82233.1"/>
    </source>
</evidence>
<protein>
    <recommendedName>
        <fullName evidence="4">DDE Tnp4 domain-containing protein</fullName>
    </recommendedName>
</protein>
<dbReference type="Pfam" id="PF13359">
    <property type="entry name" value="DDE_Tnp_4"/>
    <property type="match status" value="1"/>
</dbReference>
<evidence type="ECO:0000313" key="6">
    <source>
        <dbReference type="Proteomes" id="UP000286510"/>
    </source>
</evidence>
<feature type="region of interest" description="Disordered" evidence="3">
    <location>
        <begin position="330"/>
        <end position="349"/>
    </location>
</feature>
<feature type="domain" description="DDE Tnp4" evidence="4">
    <location>
        <begin position="144"/>
        <end position="305"/>
    </location>
</feature>
<reference evidence="5 6" key="1">
    <citation type="submission" date="2018-08" db="EMBL/GenBank/DDBJ databases">
        <title>Aphanomyces genome sequencing and annotation.</title>
        <authorList>
            <person name="Minardi D."/>
            <person name="Oidtmann B."/>
            <person name="Van Der Giezen M."/>
            <person name="Studholme D.J."/>
        </authorList>
    </citation>
    <scope>NUCLEOTIDE SEQUENCE [LARGE SCALE GENOMIC DNA]</scope>
    <source>
        <strain evidence="5 6">FDL457</strain>
    </source>
</reference>
<comment type="caution">
    <text evidence="5">The sequence shown here is derived from an EMBL/GenBank/DDBJ whole genome shotgun (WGS) entry which is preliminary data.</text>
</comment>
<dbReference type="GO" id="GO:0046872">
    <property type="term" value="F:metal ion binding"/>
    <property type="evidence" value="ECO:0007669"/>
    <property type="project" value="UniProtKB-KW"/>
</dbReference>
<dbReference type="AlphaFoldDB" id="A0A418CLJ5"/>
<evidence type="ECO:0000256" key="2">
    <source>
        <dbReference type="ARBA" id="ARBA00022723"/>
    </source>
</evidence>
<gene>
    <name evidence="5" type="ORF">DYB26_008986</name>
</gene>
<dbReference type="EMBL" id="QUTF01026289">
    <property type="protein sequence ID" value="RHY82233.1"/>
    <property type="molecule type" value="Genomic_DNA"/>
</dbReference>
<evidence type="ECO:0000259" key="4">
    <source>
        <dbReference type="Pfam" id="PF13359"/>
    </source>
</evidence>
<proteinExistence type="predicted"/>
<accession>A0A418CLJ5</accession>
<dbReference type="InterPro" id="IPR027806">
    <property type="entry name" value="HARBI1_dom"/>
</dbReference>
<comment type="cofactor">
    <cofactor evidence="1">
        <name>a divalent metal cation</name>
        <dbReference type="ChEBI" id="CHEBI:60240"/>
    </cofactor>
</comment>
<evidence type="ECO:0000256" key="3">
    <source>
        <dbReference type="SAM" id="MobiDB-lite"/>
    </source>
</evidence>
<keyword evidence="2" id="KW-0479">Metal-binding</keyword>
<dbReference type="VEuPathDB" id="FungiDB:H257_18253"/>
<organism evidence="5 6">
    <name type="scientific">Aphanomyces astaci</name>
    <name type="common">Crayfish plague agent</name>
    <dbReference type="NCBI Taxonomy" id="112090"/>
    <lineage>
        <taxon>Eukaryota</taxon>
        <taxon>Sar</taxon>
        <taxon>Stramenopiles</taxon>
        <taxon>Oomycota</taxon>
        <taxon>Saprolegniomycetes</taxon>
        <taxon>Saprolegniales</taxon>
        <taxon>Verrucalvaceae</taxon>
        <taxon>Aphanomyces</taxon>
    </lineage>
</organism>
<sequence>MDDDEDYDSTSPVLDAFIKTRGPAVVHELTNFSLSEFNLVWKDLQSSVSQEWNVGSGRKCEVSGRDMLFMTLTSMNHCGSWDVVSVVFKEKSPTFSKRVNTFLAAIHPTLRAKYIDTVLDKYSMQHLHTSGHRFNNFPSALYAVDVTFQRTNAPAGSFNEKKRFYSKKHGQYDLKVEASVLPNGLAINSNLDFHQDKLKKIGEEDDMLDDGPMQEEYPRSWALLADKGYQGLHRQLRAITPMKRPAGGLLSAADMAVNDKIASDRVIVENFFGRLKTLWSVVGDTYTWKRENYDPYFQTCVAFTNLHIRFLPLREVDGDELHRHVNGLLSSGQKKKAKRAGSVMKSREKRKRRLSSLFYTGESAQFTSEVDSADESSIFD</sequence>